<dbReference type="PRINTS" id="PR00068">
    <property type="entry name" value="CUZNDISMTASE"/>
</dbReference>
<dbReference type="InterPro" id="IPR018152">
    <property type="entry name" value="SOD_Cu/Zn_BS"/>
</dbReference>
<dbReference type="PROSITE" id="PS00087">
    <property type="entry name" value="SOD_CU_ZN_1"/>
    <property type="match status" value="1"/>
</dbReference>
<evidence type="ECO:0000313" key="3">
    <source>
        <dbReference type="Proteomes" id="UP000314986"/>
    </source>
</evidence>
<reference evidence="3" key="3">
    <citation type="journal article" date="2014" name="Nature">
        <title>Elephant shark genome provides unique insights into gnathostome evolution.</title>
        <authorList>
            <consortium name="International Elephant Shark Genome Sequencing Consortium"/>
            <person name="Venkatesh B."/>
            <person name="Lee A.P."/>
            <person name="Ravi V."/>
            <person name="Maurya A.K."/>
            <person name="Lian M.M."/>
            <person name="Swann J.B."/>
            <person name="Ohta Y."/>
            <person name="Flajnik M.F."/>
            <person name="Sutoh Y."/>
            <person name="Kasahara M."/>
            <person name="Hoon S."/>
            <person name="Gangu V."/>
            <person name="Roy S.W."/>
            <person name="Irimia M."/>
            <person name="Korzh V."/>
            <person name="Kondrychyn I."/>
            <person name="Lim Z.W."/>
            <person name="Tay B.H."/>
            <person name="Tohari S."/>
            <person name="Kong K.W."/>
            <person name="Ho S."/>
            <person name="Lorente-Galdos B."/>
            <person name="Quilez J."/>
            <person name="Marques-Bonet T."/>
            <person name="Raney B.J."/>
            <person name="Ingham P.W."/>
            <person name="Tay A."/>
            <person name="Hillier L.W."/>
            <person name="Minx P."/>
            <person name="Boehm T."/>
            <person name="Wilson R.K."/>
            <person name="Brenner S."/>
            <person name="Warren W.C."/>
        </authorList>
    </citation>
    <scope>NUCLEOTIDE SEQUENCE [LARGE SCALE GENOMIC DNA]</scope>
</reference>
<protein>
    <recommendedName>
        <fullName evidence="1">Superoxide dismutase copper/zinc binding domain-containing protein</fullName>
    </recommendedName>
</protein>
<feature type="domain" description="Superoxide dismutase copper/zinc binding" evidence="1">
    <location>
        <begin position="58"/>
        <end position="187"/>
    </location>
</feature>
<dbReference type="STRING" id="7868.ENSCMIP00000023961"/>
<keyword evidence="3" id="KW-1185">Reference proteome</keyword>
<reference evidence="3" key="2">
    <citation type="journal article" date="2007" name="PLoS Biol.">
        <title>Survey sequencing and comparative analysis of the elephant shark (Callorhinchus milii) genome.</title>
        <authorList>
            <person name="Venkatesh B."/>
            <person name="Kirkness E.F."/>
            <person name="Loh Y.H."/>
            <person name="Halpern A.L."/>
            <person name="Lee A.P."/>
            <person name="Johnson J."/>
            <person name="Dandona N."/>
            <person name="Viswanathan L.D."/>
            <person name="Tay A."/>
            <person name="Venter J.C."/>
            <person name="Strausberg R.L."/>
            <person name="Brenner S."/>
        </authorList>
    </citation>
    <scope>NUCLEOTIDE SEQUENCE [LARGE SCALE GENOMIC DNA]</scope>
</reference>
<dbReference type="OMA" id="KNCENVF"/>
<dbReference type="AlphaFoldDB" id="A0A4W3I900"/>
<evidence type="ECO:0000313" key="2">
    <source>
        <dbReference type="Ensembl" id="ENSCMIP00000023961.1"/>
    </source>
</evidence>
<reference evidence="2" key="4">
    <citation type="submission" date="2025-08" db="UniProtKB">
        <authorList>
            <consortium name="Ensembl"/>
        </authorList>
    </citation>
    <scope>IDENTIFICATION</scope>
</reference>
<dbReference type="Ensembl" id="ENSCMIT00000024364.1">
    <property type="protein sequence ID" value="ENSCMIP00000023961.1"/>
    <property type="gene ID" value="ENSCMIG00000010664.1"/>
</dbReference>
<organism evidence="2 3">
    <name type="scientific">Callorhinchus milii</name>
    <name type="common">Ghost shark</name>
    <dbReference type="NCBI Taxonomy" id="7868"/>
    <lineage>
        <taxon>Eukaryota</taxon>
        <taxon>Metazoa</taxon>
        <taxon>Chordata</taxon>
        <taxon>Craniata</taxon>
        <taxon>Vertebrata</taxon>
        <taxon>Chondrichthyes</taxon>
        <taxon>Holocephali</taxon>
        <taxon>Chimaeriformes</taxon>
        <taxon>Callorhinchidae</taxon>
        <taxon>Callorhinchus</taxon>
    </lineage>
</organism>
<dbReference type="InterPro" id="IPR024134">
    <property type="entry name" value="SOD_Cu/Zn_/chaperone"/>
</dbReference>
<name>A0A4W3I900_CALMI</name>
<dbReference type="CDD" id="cd00305">
    <property type="entry name" value="Cu-Zn_Superoxide_Dismutase"/>
    <property type="match status" value="1"/>
</dbReference>
<dbReference type="Gene3D" id="2.60.40.200">
    <property type="entry name" value="Superoxide dismutase, copper/zinc binding domain"/>
    <property type="match status" value="1"/>
</dbReference>
<dbReference type="Proteomes" id="UP000314986">
    <property type="component" value="Unassembled WGS sequence"/>
</dbReference>
<dbReference type="Pfam" id="PF00080">
    <property type="entry name" value="Sod_Cu"/>
    <property type="match status" value="1"/>
</dbReference>
<dbReference type="GeneTree" id="ENSGT00940000162224"/>
<dbReference type="GO" id="GO:0006801">
    <property type="term" value="P:superoxide metabolic process"/>
    <property type="evidence" value="ECO:0007669"/>
    <property type="project" value="InterPro"/>
</dbReference>
<dbReference type="InParanoid" id="A0A4W3I900"/>
<reference evidence="2" key="5">
    <citation type="submission" date="2025-09" db="UniProtKB">
        <authorList>
            <consortium name="Ensembl"/>
        </authorList>
    </citation>
    <scope>IDENTIFICATION</scope>
</reference>
<dbReference type="GO" id="GO:0005507">
    <property type="term" value="F:copper ion binding"/>
    <property type="evidence" value="ECO:0007669"/>
    <property type="project" value="InterPro"/>
</dbReference>
<dbReference type="InterPro" id="IPR036423">
    <property type="entry name" value="SOD-like_Cu/Zn_dom_sf"/>
</dbReference>
<proteinExistence type="predicted"/>
<dbReference type="InterPro" id="IPR001424">
    <property type="entry name" value="SOD_Cu_Zn_dom"/>
</dbReference>
<dbReference type="PANTHER" id="PTHR10003">
    <property type="entry name" value="SUPEROXIDE DISMUTASE CU-ZN -RELATED"/>
    <property type="match status" value="1"/>
</dbReference>
<evidence type="ECO:0000259" key="1">
    <source>
        <dbReference type="Pfam" id="PF00080"/>
    </source>
</evidence>
<accession>A0A4W3I900</accession>
<sequence>PLSYIIQILHLNRQLITEIPYSVYHFFHPFTPMKSGPRYGICSFEPNRTLTSGQLNIIGYILFKQDEAKNKVKGFFSLDGFPKVTSVHAIHIHQFGDLTYGCKSTSKHFNPYNVKHPNHPGDFPNLETKHGKIRELLHNLRVTMYGPDSILGLGIVLHEGKDDLGKGGNPESLIHGNSGKALACCTIAIKNCENVFPN</sequence>
<dbReference type="SUPFAM" id="SSF49329">
    <property type="entry name" value="Cu,Zn superoxide dismutase-like"/>
    <property type="match status" value="1"/>
</dbReference>
<reference evidence="3" key="1">
    <citation type="journal article" date="2006" name="Science">
        <title>Ancient noncoding elements conserved in the human genome.</title>
        <authorList>
            <person name="Venkatesh B."/>
            <person name="Kirkness E.F."/>
            <person name="Loh Y.H."/>
            <person name="Halpern A.L."/>
            <person name="Lee A.P."/>
            <person name="Johnson J."/>
            <person name="Dandona N."/>
            <person name="Viswanathan L.D."/>
            <person name="Tay A."/>
            <person name="Venter J.C."/>
            <person name="Strausberg R.L."/>
            <person name="Brenner S."/>
        </authorList>
    </citation>
    <scope>NUCLEOTIDE SEQUENCE [LARGE SCALE GENOMIC DNA]</scope>
</reference>